<protein>
    <recommendedName>
        <fullName evidence="7">Exocyst complex component Sec3 PIP2-binding N-terminal domain-containing protein</fullName>
    </recommendedName>
</protein>
<dbReference type="InterPro" id="IPR048628">
    <property type="entry name" value="Sec3_C"/>
</dbReference>
<evidence type="ECO:0000256" key="3">
    <source>
        <dbReference type="ARBA" id="ARBA00022483"/>
    </source>
</evidence>
<dbReference type="GO" id="GO:0005886">
    <property type="term" value="C:plasma membrane"/>
    <property type="evidence" value="ECO:0007669"/>
    <property type="project" value="TreeGrafter"/>
</dbReference>
<name>A0A8J2PCI4_9HEXA</name>
<dbReference type="PANTHER" id="PTHR16092:SF14">
    <property type="entry name" value="EXOCYST COMPLEX COMPONENT 1 ISOFORM X1"/>
    <property type="match status" value="1"/>
</dbReference>
<accession>A0A8J2PCI4</accession>
<sequence>MIRIVFKIDLGKCIAVVPKREDVKGSHVQDLNETFKHFLLRRKGICPVERHRKVVGFQNFVRLLPWWNLNDFTKYFENEKKKAPSYLCVTGSIEKPIRFTIYLVKKTEKAFKRKHEWTLSSLKEANFRSKESPDFELQLEKSYQWVATSVEEKTSFFSLLHQICSRLHRPPKFLNYQAEEVDESERANIAIVSVPKDGQIIESDEEDFGLTEREEVDLEKVLGRAENAVVNAEAFMEQLAKELSILDGENIHSIMESETQVNALMDSIDLSIGALEEIESELQDYEDSVVQVKNAVEKIEEENSQMGTASRNNQLLLAELTNLIETLDFPAASSVVNADLNTPQGIQKATQAVYSLKDALTLEENIHPALLRMQAVVDQKRRLEKYKNKFSLNLTSHLAKLFTHYGNFSSLDSVSSIQGFRLPPLLPMHKELSPYTQLSGWLKAMDFESFTSLVKTYTTSIQKIYDKNVKALFEEARNRISGSSSASSKIVTESTGDLRIRGRYFGKTRVLANRDGDTESQGSGEGSVDSSERQHFYDVLEQLLEGLEPAVNSEENFITSFFHITDASSTPTATSPSKNVGGGEIRRLMTIMFESIETELVSFLTHYEKLESSFCMGAMVRLGNHALKPENTSTYIGMIFGSVLVQEKRSFDRLMNSYVQIINDSRLVRKAKPGILAFVTDFEDFASMSETIFGGSVRRSDLEKWYVRMLTAIFDGINRLSNEGNKTPGEVIRMENFHRLHAILSKLKVPALDQQKRDAKTKYNEALNAYVTKYFGRPLVKLNEFFEGVQGRVSQGVKESEIGYQMAFSRAELKRVIKEYPAKEVKKGLDALYKKVDKHLSEEENLLQVVWRAMQEEFIVQYKSIESLIGRCYPGAKITLEFTIDDILLFFSEIAQSH</sequence>
<dbReference type="GO" id="GO:0000145">
    <property type="term" value="C:exocyst"/>
    <property type="evidence" value="ECO:0007669"/>
    <property type="project" value="InterPro"/>
</dbReference>
<comment type="similarity">
    <text evidence="1">Belongs to the SEC3 family.</text>
</comment>
<evidence type="ECO:0000313" key="9">
    <source>
        <dbReference type="Proteomes" id="UP000708208"/>
    </source>
</evidence>
<dbReference type="AlphaFoldDB" id="A0A8J2PCI4"/>
<dbReference type="GO" id="GO:0006887">
    <property type="term" value="P:exocytosis"/>
    <property type="evidence" value="ECO:0007669"/>
    <property type="project" value="UniProtKB-KW"/>
</dbReference>
<dbReference type="EMBL" id="CAJVCH010530376">
    <property type="protein sequence ID" value="CAG7823707.1"/>
    <property type="molecule type" value="Genomic_DNA"/>
</dbReference>
<evidence type="ECO:0000259" key="7">
    <source>
        <dbReference type="SMART" id="SM01313"/>
    </source>
</evidence>
<dbReference type="OrthoDB" id="27109at2759"/>
<evidence type="ECO:0000256" key="4">
    <source>
        <dbReference type="ARBA" id="ARBA00023054"/>
    </source>
</evidence>
<dbReference type="InterPro" id="IPR028258">
    <property type="entry name" value="Sec3-PIP2_bind"/>
</dbReference>
<feature type="coiled-coil region" evidence="5">
    <location>
        <begin position="268"/>
        <end position="312"/>
    </location>
</feature>
<dbReference type="InterPro" id="IPR019160">
    <property type="entry name" value="Sec3_CC"/>
</dbReference>
<gene>
    <name evidence="8" type="ORF">AFUS01_LOCUS33908</name>
</gene>
<dbReference type="GO" id="GO:0005546">
    <property type="term" value="F:phosphatidylinositol-4,5-bisphosphate binding"/>
    <property type="evidence" value="ECO:0007669"/>
    <property type="project" value="TreeGrafter"/>
</dbReference>
<comment type="caution">
    <text evidence="8">The sequence shown here is derived from an EMBL/GenBank/DDBJ whole genome shotgun (WGS) entry which is preliminary data.</text>
</comment>
<dbReference type="Proteomes" id="UP000708208">
    <property type="component" value="Unassembled WGS sequence"/>
</dbReference>
<evidence type="ECO:0000313" key="8">
    <source>
        <dbReference type="EMBL" id="CAG7823707.1"/>
    </source>
</evidence>
<feature type="domain" description="Exocyst complex component Sec3 PIP2-binding N-terminal" evidence="7">
    <location>
        <begin position="80"/>
        <end position="167"/>
    </location>
</feature>
<keyword evidence="9" id="KW-1185">Reference proteome</keyword>
<organism evidence="8 9">
    <name type="scientific">Allacma fusca</name>
    <dbReference type="NCBI Taxonomy" id="39272"/>
    <lineage>
        <taxon>Eukaryota</taxon>
        <taxon>Metazoa</taxon>
        <taxon>Ecdysozoa</taxon>
        <taxon>Arthropoda</taxon>
        <taxon>Hexapoda</taxon>
        <taxon>Collembola</taxon>
        <taxon>Symphypleona</taxon>
        <taxon>Sminthuridae</taxon>
        <taxon>Allacma</taxon>
    </lineage>
</organism>
<reference evidence="8" key="1">
    <citation type="submission" date="2021-06" db="EMBL/GenBank/DDBJ databases">
        <authorList>
            <person name="Hodson N. C."/>
            <person name="Mongue J. A."/>
            <person name="Jaron S. K."/>
        </authorList>
    </citation>
    <scope>NUCLEOTIDE SEQUENCE</scope>
</reference>
<dbReference type="GO" id="GO:0006893">
    <property type="term" value="P:Golgi to plasma membrane transport"/>
    <property type="evidence" value="ECO:0007669"/>
    <property type="project" value="TreeGrafter"/>
</dbReference>
<dbReference type="PANTHER" id="PTHR16092">
    <property type="entry name" value="SEC3/SYNTAXIN-RELATED"/>
    <property type="match status" value="1"/>
</dbReference>
<evidence type="ECO:0000256" key="6">
    <source>
        <dbReference type="SAM" id="MobiDB-lite"/>
    </source>
</evidence>
<dbReference type="Pfam" id="PF09763">
    <property type="entry name" value="Sec3_CC"/>
    <property type="match status" value="1"/>
</dbReference>
<keyword evidence="4 5" id="KW-0175">Coiled coil</keyword>
<evidence type="ECO:0000256" key="2">
    <source>
        <dbReference type="ARBA" id="ARBA00022448"/>
    </source>
</evidence>
<dbReference type="Pfam" id="PF20654">
    <property type="entry name" value="Sec3_C-term"/>
    <property type="match status" value="1"/>
</dbReference>
<keyword evidence="2" id="KW-0813">Transport</keyword>
<keyword evidence="3" id="KW-0268">Exocytosis</keyword>
<evidence type="ECO:0000256" key="1">
    <source>
        <dbReference type="ARBA" id="ARBA00006518"/>
    </source>
</evidence>
<evidence type="ECO:0000256" key="5">
    <source>
        <dbReference type="SAM" id="Coils"/>
    </source>
</evidence>
<proteinExistence type="inferred from homology"/>
<feature type="region of interest" description="Disordered" evidence="6">
    <location>
        <begin position="511"/>
        <end position="532"/>
    </location>
</feature>
<dbReference type="SMART" id="SM01313">
    <property type="entry name" value="Sec3-PIP2_bind"/>
    <property type="match status" value="1"/>
</dbReference>
<dbReference type="Pfam" id="PF15277">
    <property type="entry name" value="Sec3-PIP2_bind"/>
    <property type="match status" value="1"/>
</dbReference>